<feature type="transmembrane region" description="Helical" evidence="1">
    <location>
        <begin position="416"/>
        <end position="439"/>
    </location>
</feature>
<proteinExistence type="predicted"/>
<protein>
    <submittedName>
        <fullName evidence="2">Uncharacterized protein</fullName>
    </submittedName>
</protein>
<keyword evidence="1" id="KW-0812">Transmembrane</keyword>
<reference evidence="2 3" key="1">
    <citation type="journal article" date="2017" name="Nat. Commun.">
        <title>Genome assembly with in vitro proximity ligation data and whole-genome triplication in lettuce.</title>
        <authorList>
            <person name="Reyes-Chin-Wo S."/>
            <person name="Wang Z."/>
            <person name="Yang X."/>
            <person name="Kozik A."/>
            <person name="Arikit S."/>
            <person name="Song C."/>
            <person name="Xia L."/>
            <person name="Froenicke L."/>
            <person name="Lavelle D.O."/>
            <person name="Truco M.J."/>
            <person name="Xia R."/>
            <person name="Zhu S."/>
            <person name="Xu C."/>
            <person name="Xu H."/>
            <person name="Xu X."/>
            <person name="Cox K."/>
            <person name="Korf I."/>
            <person name="Meyers B.C."/>
            <person name="Michelmore R.W."/>
        </authorList>
    </citation>
    <scope>NUCLEOTIDE SEQUENCE [LARGE SCALE GENOMIC DNA]</scope>
    <source>
        <strain evidence="3">cv. Salinas</strain>
        <tissue evidence="2">Seedlings</tissue>
    </source>
</reference>
<evidence type="ECO:0000256" key="1">
    <source>
        <dbReference type="SAM" id="Phobius"/>
    </source>
</evidence>
<dbReference type="AlphaFoldDB" id="A0A9R1WZW8"/>
<dbReference type="PANTHER" id="PTHR31170:SF25">
    <property type="entry name" value="BNAA09G04570D PROTEIN"/>
    <property type="match status" value="1"/>
</dbReference>
<dbReference type="Pfam" id="PF03140">
    <property type="entry name" value="DUF247"/>
    <property type="match status" value="1"/>
</dbReference>
<accession>A0A9R1WZW8</accession>
<keyword evidence="1" id="KW-1133">Transmembrane helix</keyword>
<sequence>MEVESGSVELFGSTLKSLLECKENGEVLSNLAPPSIYMVPSVVRDLSPSSFTPSVVAIGPLHRQDEHLKGFEAQKTTYLHNWLDGLGMAPEQTLRECLEKVIGSIERIKACYAGLTTYDDFELAKMMVIDACFILEFIHSVLVALSVGTHTLITGSIWSDMLLIENQIPFFVLENIFECTALASGRMREGASVTRYFKKLLRRNYFFQGNVVASDASTPDHILGLFHKYFRPAEPMPSMPESSIKRHTAMELHRAGMKFKPYEDENWALAMKLELPLPLFPWFHKFIAIPQFSWFRPPTLRMQQMHIGDGSELILRNLVVYEQAQFREERYFTSYLIAMDMLINTPEDVAMLEKSKVLVSYFGSNEEAADMINNLCKNLEFVFLYNRQWEEMDAYYTSYWPHTVAGWKLTYFNNPWSIIALFAAFVLFALTVVQTIFTIKAG</sequence>
<dbReference type="Proteomes" id="UP000235145">
    <property type="component" value="Unassembled WGS sequence"/>
</dbReference>
<gene>
    <name evidence="2" type="ORF">LSAT_V11C700353990</name>
</gene>
<dbReference type="OrthoDB" id="672127at2759"/>
<dbReference type="EMBL" id="NBSK02000007">
    <property type="protein sequence ID" value="KAJ0195385.1"/>
    <property type="molecule type" value="Genomic_DNA"/>
</dbReference>
<keyword evidence="1" id="KW-0472">Membrane</keyword>
<name>A0A9R1WZW8_LACSA</name>
<comment type="caution">
    <text evidence="2">The sequence shown here is derived from an EMBL/GenBank/DDBJ whole genome shotgun (WGS) entry which is preliminary data.</text>
</comment>
<keyword evidence="3" id="KW-1185">Reference proteome</keyword>
<organism evidence="2 3">
    <name type="scientific">Lactuca sativa</name>
    <name type="common">Garden lettuce</name>
    <dbReference type="NCBI Taxonomy" id="4236"/>
    <lineage>
        <taxon>Eukaryota</taxon>
        <taxon>Viridiplantae</taxon>
        <taxon>Streptophyta</taxon>
        <taxon>Embryophyta</taxon>
        <taxon>Tracheophyta</taxon>
        <taxon>Spermatophyta</taxon>
        <taxon>Magnoliopsida</taxon>
        <taxon>eudicotyledons</taxon>
        <taxon>Gunneridae</taxon>
        <taxon>Pentapetalae</taxon>
        <taxon>asterids</taxon>
        <taxon>campanulids</taxon>
        <taxon>Asterales</taxon>
        <taxon>Asteraceae</taxon>
        <taxon>Cichorioideae</taxon>
        <taxon>Cichorieae</taxon>
        <taxon>Lactucinae</taxon>
        <taxon>Lactuca</taxon>
    </lineage>
</organism>
<evidence type="ECO:0000313" key="2">
    <source>
        <dbReference type="EMBL" id="KAJ0195385.1"/>
    </source>
</evidence>
<dbReference type="Gramene" id="rna-gnl|WGS:NBSK|LSAT_7X28721_mrna">
    <property type="protein sequence ID" value="cds-PLY74567.1"/>
    <property type="gene ID" value="gene-LSAT_7X28721"/>
</dbReference>
<dbReference type="PANTHER" id="PTHR31170">
    <property type="entry name" value="BNAC04G53230D PROTEIN"/>
    <property type="match status" value="1"/>
</dbReference>
<dbReference type="InterPro" id="IPR004158">
    <property type="entry name" value="DUF247_pln"/>
</dbReference>
<evidence type="ECO:0000313" key="3">
    <source>
        <dbReference type="Proteomes" id="UP000235145"/>
    </source>
</evidence>